<accession>A0A0F9QGX6</accession>
<evidence type="ECO:0000313" key="1">
    <source>
        <dbReference type="EMBL" id="KKN36257.1"/>
    </source>
</evidence>
<protein>
    <submittedName>
        <fullName evidence="1">Uncharacterized protein</fullName>
    </submittedName>
</protein>
<dbReference type="EMBL" id="LAZR01001978">
    <property type="protein sequence ID" value="KKN36257.1"/>
    <property type="molecule type" value="Genomic_DNA"/>
</dbReference>
<comment type="caution">
    <text evidence="1">The sequence shown here is derived from an EMBL/GenBank/DDBJ whole genome shotgun (WGS) entry which is preliminary data.</text>
</comment>
<reference evidence="1" key="1">
    <citation type="journal article" date="2015" name="Nature">
        <title>Complex archaea that bridge the gap between prokaryotes and eukaryotes.</title>
        <authorList>
            <person name="Spang A."/>
            <person name="Saw J.H."/>
            <person name="Jorgensen S.L."/>
            <person name="Zaremba-Niedzwiedzka K."/>
            <person name="Martijn J."/>
            <person name="Lind A.E."/>
            <person name="van Eijk R."/>
            <person name="Schleper C."/>
            <person name="Guy L."/>
            <person name="Ettema T.J."/>
        </authorList>
    </citation>
    <scope>NUCLEOTIDE SEQUENCE</scope>
</reference>
<sequence>MAQINIRIVFTFISQYSTLYIERGGDLMKKEKNINQMEGRTMITKTTKEFSCTECGWPTTGPKYTGTPRHPRSKANELCPTCFKEYARVYNLNTGQGRVG</sequence>
<proteinExistence type="predicted"/>
<dbReference type="AlphaFoldDB" id="A0A0F9QGX6"/>
<gene>
    <name evidence="1" type="ORF">LCGC14_0775470</name>
</gene>
<organism evidence="1">
    <name type="scientific">marine sediment metagenome</name>
    <dbReference type="NCBI Taxonomy" id="412755"/>
    <lineage>
        <taxon>unclassified sequences</taxon>
        <taxon>metagenomes</taxon>
        <taxon>ecological metagenomes</taxon>
    </lineage>
</organism>
<name>A0A0F9QGX6_9ZZZZ</name>